<dbReference type="Proteomes" id="UP000199356">
    <property type="component" value="Unassembled WGS sequence"/>
</dbReference>
<accession>A0A1I5KGF9</accession>
<dbReference type="EMBL" id="FOXA01000001">
    <property type="protein sequence ID" value="SFO83721.1"/>
    <property type="molecule type" value="Genomic_DNA"/>
</dbReference>
<protein>
    <submittedName>
        <fullName evidence="2">Uncharacterized membrane protein</fullName>
    </submittedName>
</protein>
<proteinExistence type="predicted"/>
<reference evidence="2 3" key="1">
    <citation type="submission" date="2016-10" db="EMBL/GenBank/DDBJ databases">
        <authorList>
            <person name="de Groot N.N."/>
        </authorList>
    </citation>
    <scope>NUCLEOTIDE SEQUENCE [LARGE SCALE GENOMIC DNA]</scope>
    <source>
        <strain evidence="2 3">DSM 19547</strain>
    </source>
</reference>
<keyword evidence="3" id="KW-1185">Reference proteome</keyword>
<dbReference type="RefSeq" id="WP_093416215.1">
    <property type="nucleotide sequence ID" value="NZ_FOXA01000001.1"/>
</dbReference>
<evidence type="ECO:0000256" key="1">
    <source>
        <dbReference type="SAM" id="Phobius"/>
    </source>
</evidence>
<keyword evidence="1" id="KW-0472">Membrane</keyword>
<organism evidence="2 3">
    <name type="scientific">Tranquillimonas alkanivorans</name>
    <dbReference type="NCBI Taxonomy" id="441119"/>
    <lineage>
        <taxon>Bacteria</taxon>
        <taxon>Pseudomonadati</taxon>
        <taxon>Pseudomonadota</taxon>
        <taxon>Alphaproteobacteria</taxon>
        <taxon>Rhodobacterales</taxon>
        <taxon>Roseobacteraceae</taxon>
        <taxon>Tranquillimonas</taxon>
    </lineage>
</organism>
<keyword evidence="1" id="KW-1133">Transmembrane helix</keyword>
<evidence type="ECO:0000313" key="2">
    <source>
        <dbReference type="EMBL" id="SFO83721.1"/>
    </source>
</evidence>
<keyword evidence="1" id="KW-0812">Transmembrane</keyword>
<feature type="transmembrane region" description="Helical" evidence="1">
    <location>
        <begin position="74"/>
        <end position="90"/>
    </location>
</feature>
<dbReference type="OrthoDB" id="166547at2"/>
<dbReference type="InterPro" id="IPR018687">
    <property type="entry name" value="DUF2177_membr"/>
</dbReference>
<gene>
    <name evidence="2" type="ORF">SAMN04488047_10174</name>
</gene>
<feature type="transmembrane region" description="Helical" evidence="1">
    <location>
        <begin position="43"/>
        <end position="62"/>
    </location>
</feature>
<name>A0A1I5KGF9_9RHOB</name>
<dbReference type="AlphaFoldDB" id="A0A1I5KGF9"/>
<evidence type="ECO:0000313" key="3">
    <source>
        <dbReference type="Proteomes" id="UP000199356"/>
    </source>
</evidence>
<feature type="transmembrane region" description="Helical" evidence="1">
    <location>
        <begin position="110"/>
        <end position="128"/>
    </location>
</feature>
<dbReference type="STRING" id="441119.SAMN04488047_10174"/>
<sequence>MQILVLYFSTALLFLAADAVALRLLMRPVFERHVGEWLLDTPRLGAAAVFYLFYVAGVVWFVSLPALRADAPVAALRDGALLGAIAYGTYEMTNYATLKGWSLQQVAVDWLWGTALTAASAFVSVLVARSIA</sequence>
<dbReference type="Pfam" id="PF09945">
    <property type="entry name" value="DUF2177"/>
    <property type="match status" value="1"/>
</dbReference>